<reference evidence="2 3" key="1">
    <citation type="submission" date="2021-05" db="EMBL/GenBank/DDBJ databases">
        <title>Ecology and evolution of chlamydial symbionts of arthropods.</title>
        <authorList>
            <person name="Halter T."/>
            <person name="Sixt B.S."/>
            <person name="Toenshoff E.R."/>
            <person name="Koestlbacher S."/>
            <person name="Schulz F."/>
            <person name="Kostanjsek R."/>
            <person name="Collingro A."/>
            <person name="Hendrickx F."/>
            <person name="Horn M."/>
        </authorList>
    </citation>
    <scope>NUCLEOTIDE SEQUENCE [LARGE SCALE GENOMIC DNA]</scope>
    <source>
        <strain evidence="2 3">15C</strain>
    </source>
</reference>
<accession>A0ABX8YY26</accession>
<dbReference type="Pfam" id="PF07963">
    <property type="entry name" value="N_methyl"/>
    <property type="match status" value="1"/>
</dbReference>
<gene>
    <name evidence="2" type="ORF">RHAB15C_0000054</name>
</gene>
<dbReference type="NCBIfam" id="TIGR02532">
    <property type="entry name" value="IV_pilin_GFxxxE"/>
    <property type="match status" value="1"/>
</dbReference>
<dbReference type="EMBL" id="CP075585">
    <property type="protein sequence ID" value="QZA58184.1"/>
    <property type="molecule type" value="Genomic_DNA"/>
</dbReference>
<dbReference type="Proteomes" id="UP000822862">
    <property type="component" value="Chromosome"/>
</dbReference>
<keyword evidence="3" id="KW-1185">Reference proteome</keyword>
<dbReference type="InterPro" id="IPR012902">
    <property type="entry name" value="N_methyl_site"/>
</dbReference>
<name>A0ABX8YY26_9BACT</name>
<evidence type="ECO:0000313" key="3">
    <source>
        <dbReference type="Proteomes" id="UP000822862"/>
    </source>
</evidence>
<evidence type="ECO:0008006" key="4">
    <source>
        <dbReference type="Google" id="ProtNLM"/>
    </source>
</evidence>
<dbReference type="RefSeq" id="WP_194845891.1">
    <property type="nucleotide sequence ID" value="NZ_CP075585.1"/>
</dbReference>
<evidence type="ECO:0000313" key="2">
    <source>
        <dbReference type="EMBL" id="QZA58184.1"/>
    </source>
</evidence>
<organism evidence="2 3">
    <name type="scientific">Candidatus Rhabdochlamydia porcellionis</name>
    <dbReference type="NCBI Taxonomy" id="225148"/>
    <lineage>
        <taxon>Bacteria</taxon>
        <taxon>Pseudomonadati</taxon>
        <taxon>Chlamydiota</taxon>
        <taxon>Chlamydiia</taxon>
        <taxon>Parachlamydiales</taxon>
        <taxon>Candidatus Rhabdochlamydiaceae</taxon>
        <taxon>Candidatus Rhabdochlamydia</taxon>
    </lineage>
</organism>
<dbReference type="SUPFAM" id="SSF54523">
    <property type="entry name" value="Pili subunits"/>
    <property type="match status" value="1"/>
</dbReference>
<sequence>MRKKQALTLLEIMIVIVLIGLIGSVLGFSMKGSLDKGKIFKTERAIQLIEDILMLEVAKGASITDVVDHAETYLKDSGMVKNVANILKDGWGTPFTIEKKDDQIVVTSKRLTELQAPDDDSSQKSKE</sequence>
<keyword evidence="1" id="KW-1133">Transmembrane helix</keyword>
<keyword evidence="1" id="KW-0472">Membrane</keyword>
<dbReference type="InterPro" id="IPR045584">
    <property type="entry name" value="Pilin-like"/>
</dbReference>
<feature type="transmembrane region" description="Helical" evidence="1">
    <location>
        <begin position="6"/>
        <end position="28"/>
    </location>
</feature>
<protein>
    <recommendedName>
        <fullName evidence="4">General secretion pathway protein G</fullName>
    </recommendedName>
</protein>
<keyword evidence="1" id="KW-0812">Transmembrane</keyword>
<evidence type="ECO:0000256" key="1">
    <source>
        <dbReference type="SAM" id="Phobius"/>
    </source>
</evidence>
<proteinExistence type="predicted"/>